<dbReference type="AlphaFoldDB" id="A0A165DXZ0"/>
<accession>A0A165DXZ0</accession>
<feature type="compositionally biased region" description="Polar residues" evidence="1">
    <location>
        <begin position="1"/>
        <end position="18"/>
    </location>
</feature>
<dbReference type="InParanoid" id="A0A165DXZ0"/>
<keyword evidence="3" id="KW-1185">Reference proteome</keyword>
<feature type="compositionally biased region" description="Polar residues" evidence="1">
    <location>
        <begin position="111"/>
        <end position="126"/>
    </location>
</feature>
<gene>
    <name evidence="2" type="ORF">CALCODRAFT_500714</name>
</gene>
<feature type="region of interest" description="Disordered" evidence="1">
    <location>
        <begin position="80"/>
        <end position="134"/>
    </location>
</feature>
<organism evidence="2 3">
    <name type="scientific">Calocera cornea HHB12733</name>
    <dbReference type="NCBI Taxonomy" id="1353952"/>
    <lineage>
        <taxon>Eukaryota</taxon>
        <taxon>Fungi</taxon>
        <taxon>Dikarya</taxon>
        <taxon>Basidiomycota</taxon>
        <taxon>Agaricomycotina</taxon>
        <taxon>Dacrymycetes</taxon>
        <taxon>Dacrymycetales</taxon>
        <taxon>Dacrymycetaceae</taxon>
        <taxon>Calocera</taxon>
    </lineage>
</organism>
<proteinExistence type="predicted"/>
<evidence type="ECO:0000313" key="3">
    <source>
        <dbReference type="Proteomes" id="UP000076842"/>
    </source>
</evidence>
<feature type="region of interest" description="Disordered" evidence="1">
    <location>
        <begin position="1"/>
        <end position="50"/>
    </location>
</feature>
<feature type="compositionally biased region" description="Polar residues" evidence="1">
    <location>
        <begin position="80"/>
        <end position="90"/>
    </location>
</feature>
<reference evidence="2 3" key="1">
    <citation type="journal article" date="2016" name="Mol. Biol. Evol.">
        <title>Comparative Genomics of Early-Diverging Mushroom-Forming Fungi Provides Insights into the Origins of Lignocellulose Decay Capabilities.</title>
        <authorList>
            <person name="Nagy L.G."/>
            <person name="Riley R."/>
            <person name="Tritt A."/>
            <person name="Adam C."/>
            <person name="Daum C."/>
            <person name="Floudas D."/>
            <person name="Sun H."/>
            <person name="Yadav J.S."/>
            <person name="Pangilinan J."/>
            <person name="Larsson K.H."/>
            <person name="Matsuura K."/>
            <person name="Barry K."/>
            <person name="Labutti K."/>
            <person name="Kuo R."/>
            <person name="Ohm R.A."/>
            <person name="Bhattacharya S.S."/>
            <person name="Shirouzu T."/>
            <person name="Yoshinaga Y."/>
            <person name="Martin F.M."/>
            <person name="Grigoriev I.V."/>
            <person name="Hibbett D.S."/>
        </authorList>
    </citation>
    <scope>NUCLEOTIDE SEQUENCE [LARGE SCALE GENOMIC DNA]</scope>
    <source>
        <strain evidence="2 3">HHB12733</strain>
    </source>
</reference>
<name>A0A165DXZ0_9BASI</name>
<evidence type="ECO:0000256" key="1">
    <source>
        <dbReference type="SAM" id="MobiDB-lite"/>
    </source>
</evidence>
<evidence type="ECO:0000313" key="2">
    <source>
        <dbReference type="EMBL" id="KZT53769.1"/>
    </source>
</evidence>
<feature type="region of interest" description="Disordered" evidence="1">
    <location>
        <begin position="170"/>
        <end position="223"/>
    </location>
</feature>
<dbReference type="Proteomes" id="UP000076842">
    <property type="component" value="Unassembled WGS sequence"/>
</dbReference>
<dbReference type="EMBL" id="KV424029">
    <property type="protein sequence ID" value="KZT53769.1"/>
    <property type="molecule type" value="Genomic_DNA"/>
</dbReference>
<dbReference type="OrthoDB" id="10649894at2759"/>
<sequence length="223" mass="24039">MSSQQPRDGRTPQRSVSITIAPRKTPLNVTITKRNDPMTPHPTRSTAVSANTSIGNVTVTPGARPAITAIPYKNIRKQTANSGPISTLPSGPQPSAEPWFKPGPRKVPTSGYATDSPSSRFRNGQPTIRAPIPTRLPDRAGVLDIFPTSNRAEAPLAQLRDVRQVLPGQVRRGTPAPQSFFDPAQRPLPTAGTYQLPLYPSGPPQRSVWSMSEKSIKGENPGE</sequence>
<protein>
    <submittedName>
        <fullName evidence="2">Uncharacterized protein</fullName>
    </submittedName>
</protein>